<evidence type="ECO:0000259" key="10">
    <source>
        <dbReference type="PROSITE" id="PS51194"/>
    </source>
</evidence>
<dbReference type="GO" id="GO:0003724">
    <property type="term" value="F:RNA helicase activity"/>
    <property type="evidence" value="ECO:0007669"/>
    <property type="project" value="InterPro"/>
</dbReference>
<protein>
    <submittedName>
        <fullName evidence="12">DEAD/DEAH box helicase</fullName>
    </submittedName>
</protein>
<dbReference type="OrthoDB" id="9808889at2"/>
<keyword evidence="1 7" id="KW-0547">Nucleotide-binding</keyword>
<keyword evidence="3 7" id="KW-0347">Helicase</keyword>
<dbReference type="GO" id="GO:0016787">
    <property type="term" value="F:hydrolase activity"/>
    <property type="evidence" value="ECO:0007669"/>
    <property type="project" value="UniProtKB-KW"/>
</dbReference>
<dbReference type="SMART" id="SM00490">
    <property type="entry name" value="HELICc"/>
    <property type="match status" value="1"/>
</dbReference>
<name>A0A553JGL2_SHEHA</name>
<dbReference type="EMBL" id="VKGK01000046">
    <property type="protein sequence ID" value="TRY11573.1"/>
    <property type="molecule type" value="Genomic_DNA"/>
</dbReference>
<feature type="domain" description="DEAD-box RNA helicase Q" evidence="11">
    <location>
        <begin position="1"/>
        <end position="29"/>
    </location>
</feature>
<dbReference type="InterPro" id="IPR050079">
    <property type="entry name" value="DEAD_box_RNA_helicase"/>
</dbReference>
<dbReference type="GO" id="GO:0005524">
    <property type="term" value="F:ATP binding"/>
    <property type="evidence" value="ECO:0007669"/>
    <property type="project" value="UniProtKB-KW"/>
</dbReference>
<keyword evidence="2 7" id="KW-0378">Hydrolase</keyword>
<dbReference type="PROSITE" id="PS51194">
    <property type="entry name" value="HELICASE_CTER"/>
    <property type="match status" value="1"/>
</dbReference>
<keyword evidence="13" id="KW-1185">Reference proteome</keyword>
<dbReference type="InterPro" id="IPR014001">
    <property type="entry name" value="Helicase_ATP-bd"/>
</dbReference>
<dbReference type="InterPro" id="IPR000629">
    <property type="entry name" value="RNA-helicase_DEAD-box_CS"/>
</dbReference>
<dbReference type="InterPro" id="IPR044742">
    <property type="entry name" value="DEAD/DEAH_RhlB"/>
</dbReference>
<dbReference type="Pfam" id="PF00271">
    <property type="entry name" value="Helicase_C"/>
    <property type="match status" value="1"/>
</dbReference>
<evidence type="ECO:0000256" key="1">
    <source>
        <dbReference type="ARBA" id="ARBA00022741"/>
    </source>
</evidence>
<dbReference type="SUPFAM" id="SSF52540">
    <property type="entry name" value="P-loop containing nucleoside triphosphate hydrolases"/>
    <property type="match status" value="1"/>
</dbReference>
<evidence type="ECO:0000256" key="4">
    <source>
        <dbReference type="ARBA" id="ARBA00022840"/>
    </source>
</evidence>
<evidence type="ECO:0000313" key="13">
    <source>
        <dbReference type="Proteomes" id="UP000318126"/>
    </source>
</evidence>
<reference evidence="13" key="1">
    <citation type="submission" date="2019-07" db="EMBL/GenBank/DDBJ databases">
        <title>Shewanella sp. YLB-08 draft genomic sequence.</title>
        <authorList>
            <person name="Yu L."/>
        </authorList>
    </citation>
    <scope>NUCLEOTIDE SEQUENCE [LARGE SCALE GENOMIC DNA]</scope>
    <source>
        <strain evidence="13">JCM 20706</strain>
    </source>
</reference>
<evidence type="ECO:0000256" key="6">
    <source>
        <dbReference type="PROSITE-ProRule" id="PRU00552"/>
    </source>
</evidence>
<dbReference type="SMART" id="SM00487">
    <property type="entry name" value="DEXDc"/>
    <property type="match status" value="1"/>
</dbReference>
<dbReference type="PROSITE" id="PS51195">
    <property type="entry name" value="Q_MOTIF"/>
    <property type="match status" value="1"/>
</dbReference>
<dbReference type="CDD" id="cd18787">
    <property type="entry name" value="SF2_C_DEAD"/>
    <property type="match status" value="1"/>
</dbReference>
<dbReference type="InterPro" id="IPR011545">
    <property type="entry name" value="DEAD/DEAH_box_helicase_dom"/>
</dbReference>
<evidence type="ECO:0000256" key="3">
    <source>
        <dbReference type="ARBA" id="ARBA00022806"/>
    </source>
</evidence>
<dbReference type="PANTHER" id="PTHR47959">
    <property type="entry name" value="ATP-DEPENDENT RNA HELICASE RHLE-RELATED"/>
    <property type="match status" value="1"/>
</dbReference>
<evidence type="ECO:0000256" key="7">
    <source>
        <dbReference type="RuleBase" id="RU000492"/>
    </source>
</evidence>
<dbReference type="Pfam" id="PF00270">
    <property type="entry name" value="DEAD"/>
    <property type="match status" value="1"/>
</dbReference>
<feature type="domain" description="Helicase C-terminal" evidence="10">
    <location>
        <begin position="227"/>
        <end position="392"/>
    </location>
</feature>
<sequence length="419" mass="45775">MSFSSMGLAADLVTVLSELGYEIPTPVQVETIPAILAGHDVMAGAQTGTGKTAAFALPILNQLKAQKLSDKAQMEPVNKEVKSVRALILTPTRELALQVHQSFVKYGKLSGLDSAIVYGGVSIDAQSDVLKAGVDILVATPGRLLDHLRRGSLTLNQLAFLVFDEADRMLDMGFKDEIDAILKQVPKQRQTLLFSATFDDAVFGLSKALLKEPKLIEVGKRNAAAGKVEQRVYAVDADRKTELLCHLLLTEKWQQVLIFSRKKLGADKIASALLNAGVKAMAFHGDLSQSAREKVLQQFKLGEIQVLVATDVAARGLDVESLAVVVNYEFPFIAEDYVHRIGRTGRAGNSGIAITLYSEEDALLLEEVEAVLDTRLPQQWLAGFEPDLTKSTSDVRRNNKSAQKQRARRRATGSKKARR</sequence>
<dbReference type="InterPro" id="IPR014014">
    <property type="entry name" value="RNA_helicase_DEAD_Q_motif"/>
</dbReference>
<dbReference type="PROSITE" id="PS51192">
    <property type="entry name" value="HELICASE_ATP_BIND_1"/>
    <property type="match status" value="1"/>
</dbReference>
<dbReference type="GO" id="GO:0003676">
    <property type="term" value="F:nucleic acid binding"/>
    <property type="evidence" value="ECO:0007669"/>
    <property type="project" value="InterPro"/>
</dbReference>
<organism evidence="12 13">
    <name type="scientific">Shewanella hanedai</name>
    <name type="common">Alteromonas hanedai</name>
    <dbReference type="NCBI Taxonomy" id="25"/>
    <lineage>
        <taxon>Bacteria</taxon>
        <taxon>Pseudomonadati</taxon>
        <taxon>Pseudomonadota</taxon>
        <taxon>Gammaproteobacteria</taxon>
        <taxon>Alteromonadales</taxon>
        <taxon>Shewanellaceae</taxon>
        <taxon>Shewanella</taxon>
    </lineage>
</organism>
<comment type="similarity">
    <text evidence="5 7">Belongs to the DEAD box helicase family.</text>
</comment>
<dbReference type="InterPro" id="IPR027417">
    <property type="entry name" value="P-loop_NTPase"/>
</dbReference>
<dbReference type="RefSeq" id="WP_144042597.1">
    <property type="nucleotide sequence ID" value="NZ_BMPL01000051.1"/>
</dbReference>
<feature type="region of interest" description="Disordered" evidence="8">
    <location>
        <begin position="389"/>
        <end position="419"/>
    </location>
</feature>
<feature type="domain" description="Helicase ATP-binding" evidence="9">
    <location>
        <begin position="32"/>
        <end position="216"/>
    </location>
</feature>
<dbReference type="AlphaFoldDB" id="A0A553JGL2"/>
<keyword evidence="4 7" id="KW-0067">ATP-binding</keyword>
<evidence type="ECO:0000259" key="11">
    <source>
        <dbReference type="PROSITE" id="PS51195"/>
    </source>
</evidence>
<evidence type="ECO:0000259" key="9">
    <source>
        <dbReference type="PROSITE" id="PS51192"/>
    </source>
</evidence>
<dbReference type="PANTHER" id="PTHR47959:SF7">
    <property type="entry name" value="ATP-DEPENDENT RNA HELICASE DEAD BOX FAMILY"/>
    <property type="match status" value="1"/>
</dbReference>
<comment type="caution">
    <text evidence="12">The sequence shown here is derived from an EMBL/GenBank/DDBJ whole genome shotgun (WGS) entry which is preliminary data.</text>
</comment>
<dbReference type="GO" id="GO:0005829">
    <property type="term" value="C:cytosol"/>
    <property type="evidence" value="ECO:0007669"/>
    <property type="project" value="TreeGrafter"/>
</dbReference>
<evidence type="ECO:0000313" key="12">
    <source>
        <dbReference type="EMBL" id="TRY11573.1"/>
    </source>
</evidence>
<evidence type="ECO:0000256" key="5">
    <source>
        <dbReference type="ARBA" id="ARBA00038437"/>
    </source>
</evidence>
<dbReference type="CDD" id="cd00268">
    <property type="entry name" value="DEADc"/>
    <property type="match status" value="1"/>
</dbReference>
<accession>A0A553JGL2</accession>
<evidence type="ECO:0000256" key="8">
    <source>
        <dbReference type="SAM" id="MobiDB-lite"/>
    </source>
</evidence>
<gene>
    <name evidence="12" type="ORF">FN961_23570</name>
</gene>
<dbReference type="Proteomes" id="UP000318126">
    <property type="component" value="Unassembled WGS sequence"/>
</dbReference>
<proteinExistence type="inferred from homology"/>
<evidence type="ECO:0000256" key="2">
    <source>
        <dbReference type="ARBA" id="ARBA00022801"/>
    </source>
</evidence>
<feature type="compositionally biased region" description="Basic residues" evidence="8">
    <location>
        <begin position="403"/>
        <end position="419"/>
    </location>
</feature>
<dbReference type="InterPro" id="IPR001650">
    <property type="entry name" value="Helicase_C-like"/>
</dbReference>
<dbReference type="PROSITE" id="PS00039">
    <property type="entry name" value="DEAD_ATP_HELICASE"/>
    <property type="match status" value="1"/>
</dbReference>
<dbReference type="Gene3D" id="3.40.50.300">
    <property type="entry name" value="P-loop containing nucleotide triphosphate hydrolases"/>
    <property type="match status" value="2"/>
</dbReference>
<feature type="short sequence motif" description="Q motif" evidence="6">
    <location>
        <begin position="1"/>
        <end position="29"/>
    </location>
</feature>